<dbReference type="EMBL" id="CM004400">
    <property type="protein sequence ID" value="KAG8639261.1"/>
    <property type="molecule type" value="Genomic_DNA"/>
</dbReference>
<gene>
    <name evidence="1" type="ORF">MANES_14G128900v8</name>
</gene>
<dbReference type="Proteomes" id="UP000091857">
    <property type="component" value="Chromosome 14"/>
</dbReference>
<comment type="caution">
    <text evidence="1">The sequence shown here is derived from an EMBL/GenBank/DDBJ whole genome shotgun (WGS) entry which is preliminary data.</text>
</comment>
<protein>
    <submittedName>
        <fullName evidence="1">Uncharacterized protein</fullName>
    </submittedName>
</protein>
<keyword evidence="2" id="KW-1185">Reference proteome</keyword>
<reference evidence="2" key="1">
    <citation type="journal article" date="2016" name="Nat. Biotechnol.">
        <title>Sequencing wild and cultivated cassava and related species reveals extensive interspecific hybridization and genetic diversity.</title>
        <authorList>
            <person name="Bredeson J.V."/>
            <person name="Lyons J.B."/>
            <person name="Prochnik S.E."/>
            <person name="Wu G.A."/>
            <person name="Ha C.M."/>
            <person name="Edsinger-Gonzales E."/>
            <person name="Grimwood J."/>
            <person name="Schmutz J."/>
            <person name="Rabbi I.Y."/>
            <person name="Egesi C."/>
            <person name="Nauluvula P."/>
            <person name="Lebot V."/>
            <person name="Ndunguru J."/>
            <person name="Mkamilo G."/>
            <person name="Bart R.S."/>
            <person name="Setter T.L."/>
            <person name="Gleadow R.M."/>
            <person name="Kulakow P."/>
            <person name="Ferguson M.E."/>
            <person name="Rounsley S."/>
            <person name="Rokhsar D.S."/>
        </authorList>
    </citation>
    <scope>NUCLEOTIDE SEQUENCE [LARGE SCALE GENOMIC DNA]</scope>
    <source>
        <strain evidence="2">cv. AM560-2</strain>
    </source>
</reference>
<evidence type="ECO:0000313" key="2">
    <source>
        <dbReference type="Proteomes" id="UP000091857"/>
    </source>
</evidence>
<evidence type="ECO:0000313" key="1">
    <source>
        <dbReference type="EMBL" id="KAG8639261.1"/>
    </source>
</evidence>
<sequence>MELSPSVSVRTTPKRPIWGTHCGHGDTVHPNQPSTSFQPRVGFIKAGLSHCQHVYTMWGELQRTLSKFSGANYPNQDPYSAKVILSPDQTDAGFHCRWVVGLSA</sequence>
<accession>A0ACB7GH79</accession>
<proteinExistence type="predicted"/>
<organism evidence="1 2">
    <name type="scientific">Manihot esculenta</name>
    <name type="common">Cassava</name>
    <name type="synonym">Jatropha manihot</name>
    <dbReference type="NCBI Taxonomy" id="3983"/>
    <lineage>
        <taxon>Eukaryota</taxon>
        <taxon>Viridiplantae</taxon>
        <taxon>Streptophyta</taxon>
        <taxon>Embryophyta</taxon>
        <taxon>Tracheophyta</taxon>
        <taxon>Spermatophyta</taxon>
        <taxon>Magnoliopsida</taxon>
        <taxon>eudicotyledons</taxon>
        <taxon>Gunneridae</taxon>
        <taxon>Pentapetalae</taxon>
        <taxon>rosids</taxon>
        <taxon>fabids</taxon>
        <taxon>Malpighiales</taxon>
        <taxon>Euphorbiaceae</taxon>
        <taxon>Crotonoideae</taxon>
        <taxon>Manihoteae</taxon>
        <taxon>Manihot</taxon>
    </lineage>
</organism>
<name>A0ACB7GH79_MANES</name>